<protein>
    <submittedName>
        <fullName evidence="2">Uncharacterized protein</fullName>
    </submittedName>
</protein>
<accession>A0AAP0G939</accession>
<keyword evidence="3" id="KW-1185">Reference proteome</keyword>
<proteinExistence type="predicted"/>
<feature type="region of interest" description="Disordered" evidence="1">
    <location>
        <begin position="64"/>
        <end position="101"/>
    </location>
</feature>
<evidence type="ECO:0000256" key="1">
    <source>
        <dbReference type="SAM" id="MobiDB-lite"/>
    </source>
</evidence>
<comment type="caution">
    <text evidence="2">The sequence shown here is derived from an EMBL/GenBank/DDBJ whole genome shotgun (WGS) entry which is preliminary data.</text>
</comment>
<dbReference type="AlphaFoldDB" id="A0AAP0G939"/>
<evidence type="ECO:0000313" key="2">
    <source>
        <dbReference type="EMBL" id="KAK8944903.1"/>
    </source>
</evidence>
<name>A0AAP0G939_9ASPA</name>
<gene>
    <name evidence="2" type="ORF">KSP39_PZI007874</name>
</gene>
<reference evidence="2 3" key="1">
    <citation type="journal article" date="2022" name="Nat. Plants">
        <title>Genomes of leafy and leafless Platanthera orchids illuminate the evolution of mycoheterotrophy.</title>
        <authorList>
            <person name="Li M.H."/>
            <person name="Liu K.W."/>
            <person name="Li Z."/>
            <person name="Lu H.C."/>
            <person name="Ye Q.L."/>
            <person name="Zhang D."/>
            <person name="Wang J.Y."/>
            <person name="Li Y.F."/>
            <person name="Zhong Z.M."/>
            <person name="Liu X."/>
            <person name="Yu X."/>
            <person name="Liu D.K."/>
            <person name="Tu X.D."/>
            <person name="Liu B."/>
            <person name="Hao Y."/>
            <person name="Liao X.Y."/>
            <person name="Jiang Y.T."/>
            <person name="Sun W.H."/>
            <person name="Chen J."/>
            <person name="Chen Y.Q."/>
            <person name="Ai Y."/>
            <person name="Zhai J.W."/>
            <person name="Wu S.S."/>
            <person name="Zhou Z."/>
            <person name="Hsiao Y.Y."/>
            <person name="Wu W.L."/>
            <person name="Chen Y.Y."/>
            <person name="Lin Y.F."/>
            <person name="Hsu J.L."/>
            <person name="Li C.Y."/>
            <person name="Wang Z.W."/>
            <person name="Zhao X."/>
            <person name="Zhong W.Y."/>
            <person name="Ma X.K."/>
            <person name="Ma L."/>
            <person name="Huang J."/>
            <person name="Chen G.Z."/>
            <person name="Huang M.Z."/>
            <person name="Huang L."/>
            <person name="Peng D.H."/>
            <person name="Luo Y.B."/>
            <person name="Zou S.Q."/>
            <person name="Chen S.P."/>
            <person name="Lan S."/>
            <person name="Tsai W.C."/>
            <person name="Van de Peer Y."/>
            <person name="Liu Z.J."/>
        </authorList>
    </citation>
    <scope>NUCLEOTIDE SEQUENCE [LARGE SCALE GENOMIC DNA]</scope>
    <source>
        <strain evidence="2">Lor287</strain>
    </source>
</reference>
<evidence type="ECO:0000313" key="3">
    <source>
        <dbReference type="Proteomes" id="UP001418222"/>
    </source>
</evidence>
<dbReference type="EMBL" id="JBBWWQ010000006">
    <property type="protein sequence ID" value="KAK8944903.1"/>
    <property type="molecule type" value="Genomic_DNA"/>
</dbReference>
<sequence>MDLGVRGGVQGLEEAVDSGPLAPGAKGGGGLILVLGGRGGGREFYLSSGRGEETAPDLLCEQGAEEGRAPLSYPGEAGFRPHHLGPKAPTLLPGTLDPSGD</sequence>
<dbReference type="Proteomes" id="UP001418222">
    <property type="component" value="Unassembled WGS sequence"/>
</dbReference>
<organism evidence="2 3">
    <name type="scientific">Platanthera zijinensis</name>
    <dbReference type="NCBI Taxonomy" id="2320716"/>
    <lineage>
        <taxon>Eukaryota</taxon>
        <taxon>Viridiplantae</taxon>
        <taxon>Streptophyta</taxon>
        <taxon>Embryophyta</taxon>
        <taxon>Tracheophyta</taxon>
        <taxon>Spermatophyta</taxon>
        <taxon>Magnoliopsida</taxon>
        <taxon>Liliopsida</taxon>
        <taxon>Asparagales</taxon>
        <taxon>Orchidaceae</taxon>
        <taxon>Orchidoideae</taxon>
        <taxon>Orchideae</taxon>
        <taxon>Orchidinae</taxon>
        <taxon>Platanthera</taxon>
    </lineage>
</organism>